<dbReference type="STRING" id="61652.AXX16_2138"/>
<evidence type="ECO:0000313" key="3">
    <source>
        <dbReference type="Proteomes" id="UP000271603"/>
    </source>
</evidence>
<dbReference type="EMBL" id="LR134155">
    <property type="protein sequence ID" value="VEA68361.1"/>
    <property type="molecule type" value="Genomic_DNA"/>
</dbReference>
<dbReference type="InterPro" id="IPR014710">
    <property type="entry name" value="RmlC-like_jellyroll"/>
</dbReference>
<dbReference type="Proteomes" id="UP000271603">
    <property type="component" value="Chromosome"/>
</dbReference>
<dbReference type="AlphaFoldDB" id="A0A3S4FNQ0"/>
<feature type="signal peptide" evidence="1">
    <location>
        <begin position="1"/>
        <end position="25"/>
    </location>
</feature>
<proteinExistence type="predicted"/>
<evidence type="ECO:0008006" key="4">
    <source>
        <dbReference type="Google" id="ProtNLM"/>
    </source>
</evidence>
<dbReference type="SUPFAM" id="SSF51182">
    <property type="entry name" value="RmlC-like cupins"/>
    <property type="match status" value="1"/>
</dbReference>
<name>A0A3S4FNQ0_SERRU</name>
<accession>A0A3S4FNQ0</accession>
<keyword evidence="1" id="KW-0732">Signal</keyword>
<organism evidence="2 3">
    <name type="scientific">Serratia rubidaea</name>
    <name type="common">Serratia marinorubra</name>
    <dbReference type="NCBI Taxonomy" id="61652"/>
    <lineage>
        <taxon>Bacteria</taxon>
        <taxon>Pseudomonadati</taxon>
        <taxon>Pseudomonadota</taxon>
        <taxon>Gammaproteobacteria</taxon>
        <taxon>Enterobacterales</taxon>
        <taxon>Yersiniaceae</taxon>
        <taxon>Serratia</taxon>
    </lineage>
</organism>
<dbReference type="CDD" id="cd02236">
    <property type="entry name" value="cupin_CV2614-like"/>
    <property type="match status" value="1"/>
</dbReference>
<reference evidence="2 3" key="1">
    <citation type="submission" date="2018-12" db="EMBL/GenBank/DDBJ databases">
        <authorList>
            <consortium name="Pathogen Informatics"/>
        </authorList>
    </citation>
    <scope>NUCLEOTIDE SEQUENCE [LARGE SCALE GENOMIC DNA]</scope>
    <source>
        <strain evidence="2 3">NCTC9419</strain>
    </source>
</reference>
<sequence length="148" mass="16089">MRWPQHALVICTAAMLSLLTFSAHAHGDKRSGVETETLLESEHAWDGTQYSAYPQGTPQLSVLKITIPPNSSLAWHQHPIPNAVYVQSGVVTVEKKSNGETRQVTAGQVLPEMVDTAHRGYTGNEGAVLIAFYAGKKGVLLSEPARER</sequence>
<feature type="chain" id="PRO_5018651391" description="Cupin domain" evidence="1">
    <location>
        <begin position="26"/>
        <end position="148"/>
    </location>
</feature>
<dbReference type="RefSeq" id="WP_128143501.1">
    <property type="nucleotide sequence ID" value="NZ_JAERKC010000092.1"/>
</dbReference>
<dbReference type="Gene3D" id="2.60.120.10">
    <property type="entry name" value="Jelly Rolls"/>
    <property type="match status" value="1"/>
</dbReference>
<dbReference type="InterPro" id="IPR011051">
    <property type="entry name" value="RmlC_Cupin_sf"/>
</dbReference>
<gene>
    <name evidence="2" type="ORF">NCTC9419_00397</name>
</gene>
<protein>
    <recommendedName>
        <fullName evidence="4">Cupin domain</fullName>
    </recommendedName>
</protein>
<evidence type="ECO:0000256" key="1">
    <source>
        <dbReference type="SAM" id="SignalP"/>
    </source>
</evidence>
<evidence type="ECO:0000313" key="2">
    <source>
        <dbReference type="EMBL" id="VEA68361.1"/>
    </source>
</evidence>